<dbReference type="PANTHER" id="PTHR34154">
    <property type="entry name" value="ALKALI-SENSITIVE LINKAGE PROTEIN 1"/>
    <property type="match status" value="1"/>
</dbReference>
<evidence type="ECO:0000313" key="3">
    <source>
        <dbReference type="EMBL" id="KAF1958573.1"/>
    </source>
</evidence>
<name>A0A6A5U091_9PLEO</name>
<accession>A0A6A5U091</accession>
<dbReference type="Proteomes" id="UP000800035">
    <property type="component" value="Unassembled WGS sequence"/>
</dbReference>
<evidence type="ECO:0000256" key="1">
    <source>
        <dbReference type="SAM" id="SignalP"/>
    </source>
</evidence>
<keyword evidence="4" id="KW-1185">Reference proteome</keyword>
<protein>
    <recommendedName>
        <fullName evidence="2">Asl1-like glycosyl hydrolase catalytic domain-containing protein</fullName>
    </recommendedName>
</protein>
<sequence length="283" mass="31703">MFPLLINLLTFLFLLPLASAIPTQAQTHTPETLPEVVGGHRRGVAYNDEKLTWLFNQGSNFKTSWMYNWDSSDNREGAQPWFEYSPMLWNDVPGAIRSFKAGAEKQWRQFNGYMHVLSFNEPDLCVPGAGASCIPIDTAVRVHREVIDPLRTWGEKMYIGSPAVSNAAAPAGLAYLADFLNKCAGCQIDFLCVHWYNDASNFEGLKWHIGEVRKISGGRPIWITEFGVTGTDDQIIAFFRQALPWLDSQPDIHRYAYLMAKPGKLVNLQGTGLSALGQVYNTL</sequence>
<feature type="domain" description="Asl1-like glycosyl hydrolase catalytic" evidence="2">
    <location>
        <begin position="43"/>
        <end position="280"/>
    </location>
</feature>
<dbReference type="SUPFAM" id="SSF51445">
    <property type="entry name" value="(Trans)glycosidases"/>
    <property type="match status" value="1"/>
</dbReference>
<dbReference type="EMBL" id="ML976986">
    <property type="protein sequence ID" value="KAF1958573.1"/>
    <property type="molecule type" value="Genomic_DNA"/>
</dbReference>
<organism evidence="3 4">
    <name type="scientific">Byssothecium circinans</name>
    <dbReference type="NCBI Taxonomy" id="147558"/>
    <lineage>
        <taxon>Eukaryota</taxon>
        <taxon>Fungi</taxon>
        <taxon>Dikarya</taxon>
        <taxon>Ascomycota</taxon>
        <taxon>Pezizomycotina</taxon>
        <taxon>Dothideomycetes</taxon>
        <taxon>Pleosporomycetidae</taxon>
        <taxon>Pleosporales</taxon>
        <taxon>Massarineae</taxon>
        <taxon>Massarinaceae</taxon>
        <taxon>Byssothecium</taxon>
    </lineage>
</organism>
<dbReference type="InterPro" id="IPR017853">
    <property type="entry name" value="GH"/>
</dbReference>
<proteinExistence type="predicted"/>
<dbReference type="Pfam" id="PF11790">
    <property type="entry name" value="Glyco_hydro_cc"/>
    <property type="match status" value="1"/>
</dbReference>
<dbReference type="GO" id="GO:0071966">
    <property type="term" value="P:fungal-type cell wall polysaccharide metabolic process"/>
    <property type="evidence" value="ECO:0007669"/>
    <property type="project" value="TreeGrafter"/>
</dbReference>
<keyword evidence="1" id="KW-0732">Signal</keyword>
<dbReference type="OrthoDB" id="5985073at2759"/>
<gene>
    <name evidence="3" type="ORF">CC80DRAFT_545910</name>
</gene>
<dbReference type="Gene3D" id="3.20.20.80">
    <property type="entry name" value="Glycosidases"/>
    <property type="match status" value="1"/>
</dbReference>
<dbReference type="GO" id="GO:0009277">
    <property type="term" value="C:fungal-type cell wall"/>
    <property type="evidence" value="ECO:0007669"/>
    <property type="project" value="TreeGrafter"/>
</dbReference>
<evidence type="ECO:0000259" key="2">
    <source>
        <dbReference type="Pfam" id="PF11790"/>
    </source>
</evidence>
<dbReference type="PANTHER" id="PTHR34154:SF10">
    <property type="entry name" value="ASL1-LIKE GLYCOSYL HYDROLASE CATALYTIC DOMAIN-CONTAINING PROTEIN"/>
    <property type="match status" value="1"/>
</dbReference>
<reference evidence="3" key="1">
    <citation type="journal article" date="2020" name="Stud. Mycol.">
        <title>101 Dothideomycetes genomes: a test case for predicting lifestyles and emergence of pathogens.</title>
        <authorList>
            <person name="Haridas S."/>
            <person name="Albert R."/>
            <person name="Binder M."/>
            <person name="Bloem J."/>
            <person name="Labutti K."/>
            <person name="Salamov A."/>
            <person name="Andreopoulos B."/>
            <person name="Baker S."/>
            <person name="Barry K."/>
            <person name="Bills G."/>
            <person name="Bluhm B."/>
            <person name="Cannon C."/>
            <person name="Castanera R."/>
            <person name="Culley D."/>
            <person name="Daum C."/>
            <person name="Ezra D."/>
            <person name="Gonzalez J."/>
            <person name="Henrissat B."/>
            <person name="Kuo A."/>
            <person name="Liang C."/>
            <person name="Lipzen A."/>
            <person name="Lutzoni F."/>
            <person name="Magnuson J."/>
            <person name="Mondo S."/>
            <person name="Nolan M."/>
            <person name="Ohm R."/>
            <person name="Pangilinan J."/>
            <person name="Park H.-J."/>
            <person name="Ramirez L."/>
            <person name="Alfaro M."/>
            <person name="Sun H."/>
            <person name="Tritt A."/>
            <person name="Yoshinaga Y."/>
            <person name="Zwiers L.-H."/>
            <person name="Turgeon B."/>
            <person name="Goodwin S."/>
            <person name="Spatafora J."/>
            <person name="Crous P."/>
            <person name="Grigoriev I."/>
        </authorList>
    </citation>
    <scope>NUCLEOTIDE SEQUENCE</scope>
    <source>
        <strain evidence="3">CBS 675.92</strain>
    </source>
</reference>
<dbReference type="InterPro" id="IPR053183">
    <property type="entry name" value="ASL1"/>
</dbReference>
<feature type="signal peptide" evidence="1">
    <location>
        <begin position="1"/>
        <end position="20"/>
    </location>
</feature>
<dbReference type="InterPro" id="IPR024655">
    <property type="entry name" value="Asl1_glyco_hydro_catalytic"/>
</dbReference>
<evidence type="ECO:0000313" key="4">
    <source>
        <dbReference type="Proteomes" id="UP000800035"/>
    </source>
</evidence>
<feature type="chain" id="PRO_5025420706" description="Asl1-like glycosyl hydrolase catalytic domain-containing protein" evidence="1">
    <location>
        <begin position="21"/>
        <end position="283"/>
    </location>
</feature>
<dbReference type="AlphaFoldDB" id="A0A6A5U091"/>